<comment type="caution">
    <text evidence="3">The sequence shown here is derived from an EMBL/GenBank/DDBJ whole genome shotgun (WGS) entry which is preliminary data.</text>
</comment>
<dbReference type="Pfam" id="PF01979">
    <property type="entry name" value="Amidohydro_1"/>
    <property type="match status" value="1"/>
</dbReference>
<evidence type="ECO:0000313" key="3">
    <source>
        <dbReference type="EMBL" id="GGF04798.1"/>
    </source>
</evidence>
<dbReference type="RefSeq" id="WP_188812668.1">
    <property type="nucleotide sequence ID" value="NZ_BMHT01000002.1"/>
</dbReference>
<feature type="signal peptide" evidence="1">
    <location>
        <begin position="1"/>
        <end position="18"/>
    </location>
</feature>
<dbReference type="InterPro" id="IPR057744">
    <property type="entry name" value="OTAase-like"/>
</dbReference>
<evidence type="ECO:0000313" key="4">
    <source>
        <dbReference type="Proteomes" id="UP000632273"/>
    </source>
</evidence>
<dbReference type="InterPro" id="IPR011059">
    <property type="entry name" value="Metal-dep_hydrolase_composite"/>
</dbReference>
<gene>
    <name evidence="3" type="ORF">GCM10011383_14910</name>
</gene>
<dbReference type="SUPFAM" id="SSF51556">
    <property type="entry name" value="Metallo-dependent hydrolases"/>
    <property type="match status" value="1"/>
</dbReference>
<organism evidence="3 4">
    <name type="scientific">Hymenobacter cavernae</name>
    <dbReference type="NCBI Taxonomy" id="2044852"/>
    <lineage>
        <taxon>Bacteria</taxon>
        <taxon>Pseudomonadati</taxon>
        <taxon>Bacteroidota</taxon>
        <taxon>Cytophagia</taxon>
        <taxon>Cytophagales</taxon>
        <taxon>Hymenobacteraceae</taxon>
        <taxon>Hymenobacter</taxon>
    </lineage>
</organism>
<dbReference type="Proteomes" id="UP000632273">
    <property type="component" value="Unassembled WGS sequence"/>
</dbReference>
<reference evidence="4" key="1">
    <citation type="journal article" date="2019" name="Int. J. Syst. Evol. Microbiol.">
        <title>The Global Catalogue of Microorganisms (GCM) 10K type strain sequencing project: providing services to taxonomists for standard genome sequencing and annotation.</title>
        <authorList>
            <consortium name="The Broad Institute Genomics Platform"/>
            <consortium name="The Broad Institute Genome Sequencing Center for Infectious Disease"/>
            <person name="Wu L."/>
            <person name="Ma J."/>
        </authorList>
    </citation>
    <scope>NUCLEOTIDE SEQUENCE [LARGE SCALE GENOMIC DNA]</scope>
    <source>
        <strain evidence="4">CGMCC 1.15197</strain>
    </source>
</reference>
<name>A0ABQ1TVW2_9BACT</name>
<dbReference type="PANTHER" id="PTHR43135:SF3">
    <property type="entry name" value="ALPHA-D-RIBOSE 1-METHYLPHOSPHONATE 5-TRIPHOSPHATE DIPHOSPHATASE"/>
    <property type="match status" value="1"/>
</dbReference>
<dbReference type="PANTHER" id="PTHR43135">
    <property type="entry name" value="ALPHA-D-RIBOSE 1-METHYLPHOSPHONATE 5-TRIPHOSPHATE DIPHOSPHATASE"/>
    <property type="match status" value="1"/>
</dbReference>
<dbReference type="EMBL" id="BMHT01000002">
    <property type="protein sequence ID" value="GGF04798.1"/>
    <property type="molecule type" value="Genomic_DNA"/>
</dbReference>
<evidence type="ECO:0000256" key="1">
    <source>
        <dbReference type="SAM" id="SignalP"/>
    </source>
</evidence>
<proteinExistence type="predicted"/>
<keyword evidence="1" id="KW-0732">Signal</keyword>
<feature type="chain" id="PRO_5047439785" evidence="1">
    <location>
        <begin position="19"/>
        <end position="439"/>
    </location>
</feature>
<sequence>MRLSLLTLLLLFRSIGLAVGQAPSNQPLTAVKCGRLLDVRAGKVLPNAVVLIQGNRIQQVGTNLAIPAGAQVIDLGNALVLPGLIDSHTHLLQNYDPKVGGDEPNMLLTVTQLGTTRRALLGAAMAREDLEAGITTVRDLGNSGVNGDVALRDAIRAGWVVGPRMVVSTRALAAAGGQFGQVTAEAQHLIAQEYVTISGVEEARRAVRQAVYDGADCIKVIVNTDPRVVSLEEMKVIVEEAHRVGKPVAAHAIGDQATRIAAEAGVNSIEHAYTIPDDVLKLMAKKNIFLVPTDYPAEFYTGLNPAPEGVSPEEYLAGAKRFADANHKRLARAVKAGVRIAAGSDEYYQVPGKTRGQASLLMFRAYAASGMSPLEIIRAATLNAAELLGAKDRLGALEPNMYADLIAVEGDPLADIAVLEQVRFVMKGGKVIKNDLMRK</sequence>
<evidence type="ECO:0000259" key="2">
    <source>
        <dbReference type="Pfam" id="PF01979"/>
    </source>
</evidence>
<dbReference type="Gene3D" id="2.30.40.10">
    <property type="entry name" value="Urease, subunit C, domain 1"/>
    <property type="match status" value="1"/>
</dbReference>
<dbReference type="Gene3D" id="3.20.20.140">
    <property type="entry name" value="Metal-dependent hydrolases"/>
    <property type="match status" value="1"/>
</dbReference>
<accession>A0ABQ1TVW2</accession>
<dbReference type="InterPro" id="IPR051781">
    <property type="entry name" value="Metallo-dep_Hydrolase"/>
</dbReference>
<keyword evidence="4" id="KW-1185">Reference proteome</keyword>
<dbReference type="SUPFAM" id="SSF51338">
    <property type="entry name" value="Composite domain of metallo-dependent hydrolases"/>
    <property type="match status" value="1"/>
</dbReference>
<dbReference type="InterPro" id="IPR006680">
    <property type="entry name" value="Amidohydro-rel"/>
</dbReference>
<dbReference type="InterPro" id="IPR032466">
    <property type="entry name" value="Metal_Hydrolase"/>
</dbReference>
<dbReference type="CDD" id="cd01299">
    <property type="entry name" value="Met_dep_hydrolase_A"/>
    <property type="match status" value="1"/>
</dbReference>
<feature type="domain" description="Amidohydrolase-related" evidence="2">
    <location>
        <begin position="79"/>
        <end position="431"/>
    </location>
</feature>
<protein>
    <submittedName>
        <fullName evidence="3">Xaa-Pro dipeptidase</fullName>
    </submittedName>
</protein>